<evidence type="ECO:0000313" key="1">
    <source>
        <dbReference type="EMBL" id="KAB2595497.1"/>
    </source>
</evidence>
<evidence type="ECO:0000313" key="2">
    <source>
        <dbReference type="Proteomes" id="UP000327157"/>
    </source>
</evidence>
<organism evidence="1 2">
    <name type="scientific">Pyrus ussuriensis x Pyrus communis</name>
    <dbReference type="NCBI Taxonomy" id="2448454"/>
    <lineage>
        <taxon>Eukaryota</taxon>
        <taxon>Viridiplantae</taxon>
        <taxon>Streptophyta</taxon>
        <taxon>Embryophyta</taxon>
        <taxon>Tracheophyta</taxon>
        <taxon>Spermatophyta</taxon>
        <taxon>Magnoliopsida</taxon>
        <taxon>eudicotyledons</taxon>
        <taxon>Gunneridae</taxon>
        <taxon>Pentapetalae</taxon>
        <taxon>rosids</taxon>
        <taxon>fabids</taxon>
        <taxon>Rosales</taxon>
        <taxon>Rosaceae</taxon>
        <taxon>Amygdaloideae</taxon>
        <taxon>Maleae</taxon>
        <taxon>Pyrus</taxon>
    </lineage>
</organism>
<reference evidence="2" key="2">
    <citation type="submission" date="2019-10" db="EMBL/GenBank/DDBJ databases">
        <title>A de novo genome assembly of a pear dwarfing rootstock.</title>
        <authorList>
            <person name="Wang F."/>
            <person name="Wang J."/>
            <person name="Li S."/>
            <person name="Zhang Y."/>
            <person name="Fang M."/>
            <person name="Ma L."/>
            <person name="Zhao Y."/>
            <person name="Jiang S."/>
        </authorList>
    </citation>
    <scope>NUCLEOTIDE SEQUENCE [LARGE SCALE GENOMIC DNA]</scope>
</reference>
<proteinExistence type="predicted"/>
<reference evidence="1 2" key="1">
    <citation type="submission" date="2019-09" db="EMBL/GenBank/DDBJ databases">
        <authorList>
            <person name="Ou C."/>
        </authorList>
    </citation>
    <scope>NUCLEOTIDE SEQUENCE [LARGE SCALE GENOMIC DNA]</scope>
    <source>
        <strain evidence="1">S2</strain>
        <tissue evidence="1">Leaf</tissue>
    </source>
</reference>
<dbReference type="EMBL" id="SMOL01000781">
    <property type="protein sequence ID" value="KAB2595497.1"/>
    <property type="molecule type" value="Genomic_DNA"/>
</dbReference>
<gene>
    <name evidence="1" type="ORF">D8674_030947</name>
</gene>
<name>A0A5N5EXP1_9ROSA</name>
<reference evidence="1 2" key="3">
    <citation type="submission" date="2019-11" db="EMBL/GenBank/DDBJ databases">
        <title>A de novo genome assembly of a pear dwarfing rootstock.</title>
        <authorList>
            <person name="Wang F."/>
            <person name="Wang J."/>
            <person name="Li S."/>
            <person name="Zhang Y."/>
            <person name="Fang M."/>
            <person name="Ma L."/>
            <person name="Zhao Y."/>
            <person name="Jiang S."/>
        </authorList>
    </citation>
    <scope>NUCLEOTIDE SEQUENCE [LARGE SCALE GENOMIC DNA]</scope>
    <source>
        <strain evidence="1">S2</strain>
        <tissue evidence="1">Leaf</tissue>
    </source>
</reference>
<accession>A0A5N5EXP1</accession>
<comment type="caution">
    <text evidence="1">The sequence shown here is derived from an EMBL/GenBank/DDBJ whole genome shotgun (WGS) entry which is preliminary data.</text>
</comment>
<protein>
    <submittedName>
        <fullName evidence="1">Uncharacterized protein</fullName>
    </submittedName>
</protein>
<dbReference type="AlphaFoldDB" id="A0A5N5EXP1"/>
<sequence length="89" mass="10513">MPLGPHDMMQYVEFVHAIGVAMRNNCPTAEWHSWKNVPKYVKKAMIYQLLCNYTLNDTNEELMKLMEEASKSGYKQWHYDMERNGEPAE</sequence>
<dbReference type="Proteomes" id="UP000327157">
    <property type="component" value="Chromosome 7"/>
</dbReference>
<keyword evidence="2" id="KW-1185">Reference proteome</keyword>